<keyword evidence="5" id="KW-0963">Cytoplasm</keyword>
<evidence type="ECO:0000256" key="5">
    <source>
        <dbReference type="ARBA" id="ARBA00022490"/>
    </source>
</evidence>
<dbReference type="SUPFAM" id="SSF51366">
    <property type="entry name" value="Ribulose-phoshate binding barrel"/>
    <property type="match status" value="1"/>
</dbReference>
<dbReference type="GO" id="GO:0000105">
    <property type="term" value="P:L-histidine biosynthetic process"/>
    <property type="evidence" value="ECO:0007669"/>
    <property type="project" value="UniProtKB-UniPathway"/>
</dbReference>
<comment type="similarity">
    <text evidence="2 12">Belongs to the HisA/HisF family.</text>
</comment>
<dbReference type="AlphaFoldDB" id="A0A326RLS2"/>
<dbReference type="InterPro" id="IPR011060">
    <property type="entry name" value="RibuloseP-bd_barrel"/>
</dbReference>
<organism evidence="13 14">
    <name type="scientific">Algoriphagus aquaeductus</name>
    <dbReference type="NCBI Taxonomy" id="475299"/>
    <lineage>
        <taxon>Bacteria</taxon>
        <taxon>Pseudomonadati</taxon>
        <taxon>Bacteroidota</taxon>
        <taxon>Cytophagia</taxon>
        <taxon>Cytophagales</taxon>
        <taxon>Cyclobacteriaceae</taxon>
        <taxon>Algoriphagus</taxon>
    </lineage>
</organism>
<dbReference type="Gene3D" id="3.20.20.70">
    <property type="entry name" value="Aldolase class I"/>
    <property type="match status" value="1"/>
</dbReference>
<comment type="caution">
    <text evidence="13">The sequence shown here is derived from an EMBL/GenBank/DDBJ whole genome shotgun (WGS) entry which is preliminary data.</text>
</comment>
<keyword evidence="6 12" id="KW-0028">Amino-acid biosynthesis</keyword>
<dbReference type="PANTHER" id="PTHR21235">
    <property type="entry name" value="IMIDAZOLE GLYCEROL PHOSPHATE SYNTHASE SUBUNIT HISF/H IGP SYNTHASE SUBUNIT HISF/H"/>
    <property type="match status" value="1"/>
</dbReference>
<dbReference type="OrthoDB" id="9781903at2"/>
<gene>
    <name evidence="13" type="ORF">CLV31_11570</name>
</gene>
<dbReference type="EC" id="4.3.2.10" evidence="4"/>
<evidence type="ECO:0000313" key="13">
    <source>
        <dbReference type="EMBL" id="PZV79110.1"/>
    </source>
</evidence>
<protein>
    <recommendedName>
        <fullName evidence="4">imidazole glycerol-phosphate synthase</fullName>
        <ecNumber evidence="4">4.3.2.10</ecNumber>
    </recommendedName>
    <alternativeName>
        <fullName evidence="10">IGP synthase cyclase subunit</fullName>
    </alternativeName>
</protein>
<evidence type="ECO:0000256" key="7">
    <source>
        <dbReference type="ARBA" id="ARBA00023102"/>
    </source>
</evidence>
<evidence type="ECO:0000256" key="9">
    <source>
        <dbReference type="ARBA" id="ARBA00025475"/>
    </source>
</evidence>
<dbReference type="CDD" id="cd04731">
    <property type="entry name" value="HisF"/>
    <property type="match status" value="1"/>
</dbReference>
<keyword evidence="7 12" id="KW-0368">Histidine biosynthesis</keyword>
<evidence type="ECO:0000256" key="10">
    <source>
        <dbReference type="ARBA" id="ARBA00030264"/>
    </source>
</evidence>
<evidence type="ECO:0000256" key="1">
    <source>
        <dbReference type="ARBA" id="ARBA00005091"/>
    </source>
</evidence>
<evidence type="ECO:0000256" key="11">
    <source>
        <dbReference type="ARBA" id="ARBA00047838"/>
    </source>
</evidence>
<dbReference type="GO" id="GO:0016833">
    <property type="term" value="F:oxo-acid-lyase activity"/>
    <property type="evidence" value="ECO:0007669"/>
    <property type="project" value="InterPro"/>
</dbReference>
<dbReference type="InterPro" id="IPR020021">
    <property type="entry name" value="Glycosyl_amidation-assoc_WbuZ"/>
</dbReference>
<dbReference type="Proteomes" id="UP000248917">
    <property type="component" value="Unassembled WGS sequence"/>
</dbReference>
<dbReference type="PANTHER" id="PTHR21235:SF2">
    <property type="entry name" value="IMIDAZOLE GLYCEROL PHOSPHATE SYNTHASE HISHF"/>
    <property type="match status" value="1"/>
</dbReference>
<dbReference type="UniPathway" id="UPA00031">
    <property type="reaction ID" value="UER00010"/>
</dbReference>
<keyword evidence="14" id="KW-1185">Reference proteome</keyword>
<dbReference type="RefSeq" id="WP_111394375.1">
    <property type="nucleotide sequence ID" value="NZ_QKTX01000015.1"/>
</dbReference>
<dbReference type="InterPro" id="IPR004651">
    <property type="entry name" value="HisF"/>
</dbReference>
<comment type="subunit">
    <text evidence="3">Heterodimer of HisH and HisF.</text>
</comment>
<evidence type="ECO:0000256" key="6">
    <source>
        <dbReference type="ARBA" id="ARBA00022605"/>
    </source>
</evidence>
<dbReference type="GO" id="GO:0000107">
    <property type="term" value="F:imidazoleglycerol-phosphate synthase activity"/>
    <property type="evidence" value="ECO:0007669"/>
    <property type="project" value="InterPro"/>
</dbReference>
<dbReference type="InterPro" id="IPR006062">
    <property type="entry name" value="His_biosynth"/>
</dbReference>
<evidence type="ECO:0000256" key="4">
    <source>
        <dbReference type="ARBA" id="ARBA00012809"/>
    </source>
</evidence>
<comment type="pathway">
    <text evidence="1">Amino-acid biosynthesis; L-histidine biosynthesis; L-histidine from 5-phospho-alpha-D-ribose 1-diphosphate: step 5/9.</text>
</comment>
<dbReference type="EMBL" id="QKTX01000015">
    <property type="protein sequence ID" value="PZV79110.1"/>
    <property type="molecule type" value="Genomic_DNA"/>
</dbReference>
<name>A0A326RLS2_9BACT</name>
<evidence type="ECO:0000256" key="3">
    <source>
        <dbReference type="ARBA" id="ARBA00011152"/>
    </source>
</evidence>
<keyword evidence="8" id="KW-0456">Lyase</keyword>
<comment type="function">
    <text evidence="9">IGPS catalyzes the conversion of PRFAR and glutamine to IGP, AICAR and glutamate. The HisF subunit catalyzes the cyclization activity that produces IGP and AICAR from PRFAR using the ammonia provided by the HisH subunit.</text>
</comment>
<sequence length="253" mass="27777">MLRIRVIPVLLLKNQVLVKTVNFRKPGYIGDPINTCRIFNELEVDELSFLDITASSEKRGPNLEILKEISSECFMPLSYGGGISSLEQAESVFKIGFEKVILNTASLVKPELITEISRIFGSQAVVVAIDVKKNFWGKYQVHGLNGTENHKYDPVQWALKVEELGAGEILLTSIDQEGTWKGFDIDLVKKVSQHCTIPVIAHGGAGSLDHIKDVVKSAGASAVALGSLVVYQQKGMGVLVNFPDREELTKVLN</sequence>
<reference evidence="13 14" key="1">
    <citation type="submission" date="2018-06" db="EMBL/GenBank/DDBJ databases">
        <title>Genomic Encyclopedia of Archaeal and Bacterial Type Strains, Phase II (KMG-II): from individual species to whole genera.</title>
        <authorList>
            <person name="Goeker M."/>
        </authorList>
    </citation>
    <scope>NUCLEOTIDE SEQUENCE [LARGE SCALE GENOMIC DNA]</scope>
    <source>
        <strain evidence="13 14">T4</strain>
    </source>
</reference>
<dbReference type="NCBIfam" id="NF038364">
    <property type="entry name" value="AglZ_HisF2_fam"/>
    <property type="match status" value="1"/>
</dbReference>
<evidence type="ECO:0000256" key="12">
    <source>
        <dbReference type="RuleBase" id="RU003657"/>
    </source>
</evidence>
<evidence type="ECO:0000313" key="14">
    <source>
        <dbReference type="Proteomes" id="UP000248917"/>
    </source>
</evidence>
<proteinExistence type="inferred from homology"/>
<accession>A0A326RLS2</accession>
<evidence type="ECO:0000256" key="2">
    <source>
        <dbReference type="ARBA" id="ARBA00009667"/>
    </source>
</evidence>
<comment type="catalytic activity">
    <reaction evidence="11">
        <text>5-[(5-phospho-1-deoxy-D-ribulos-1-ylimino)methylamino]-1-(5-phospho-beta-D-ribosyl)imidazole-4-carboxamide + L-glutamine = D-erythro-1-(imidazol-4-yl)glycerol 3-phosphate + 5-amino-1-(5-phospho-beta-D-ribosyl)imidazole-4-carboxamide + L-glutamate + H(+)</text>
        <dbReference type="Rhea" id="RHEA:24793"/>
        <dbReference type="ChEBI" id="CHEBI:15378"/>
        <dbReference type="ChEBI" id="CHEBI:29985"/>
        <dbReference type="ChEBI" id="CHEBI:58278"/>
        <dbReference type="ChEBI" id="CHEBI:58359"/>
        <dbReference type="ChEBI" id="CHEBI:58475"/>
        <dbReference type="ChEBI" id="CHEBI:58525"/>
        <dbReference type="EC" id="4.3.2.10"/>
    </reaction>
</comment>
<dbReference type="InterPro" id="IPR050064">
    <property type="entry name" value="IGPS_HisA/HisF"/>
</dbReference>
<evidence type="ECO:0000256" key="8">
    <source>
        <dbReference type="ARBA" id="ARBA00023239"/>
    </source>
</evidence>
<dbReference type="NCBIfam" id="TIGR03572">
    <property type="entry name" value="WbuZ"/>
    <property type="match status" value="1"/>
</dbReference>
<dbReference type="InterPro" id="IPR013785">
    <property type="entry name" value="Aldolase_TIM"/>
</dbReference>
<dbReference type="Pfam" id="PF00977">
    <property type="entry name" value="His_biosynth"/>
    <property type="match status" value="1"/>
</dbReference>